<name>A0AAV1SGF3_9ROSI</name>
<proteinExistence type="predicted"/>
<keyword evidence="2" id="KW-1185">Reference proteome</keyword>
<reference evidence="1 2" key="1">
    <citation type="submission" date="2024-01" db="EMBL/GenBank/DDBJ databases">
        <authorList>
            <person name="Waweru B."/>
        </authorList>
    </citation>
    <scope>NUCLEOTIDE SEQUENCE [LARGE SCALE GENOMIC DNA]</scope>
</reference>
<dbReference type="Proteomes" id="UP001314170">
    <property type="component" value="Unassembled WGS sequence"/>
</dbReference>
<dbReference type="AlphaFoldDB" id="A0AAV1SGF3"/>
<accession>A0AAV1SGF3</accession>
<evidence type="ECO:0000313" key="2">
    <source>
        <dbReference type="Proteomes" id="UP001314170"/>
    </source>
</evidence>
<dbReference type="EMBL" id="CAWUPB010001184">
    <property type="protein sequence ID" value="CAK7350451.1"/>
    <property type="molecule type" value="Genomic_DNA"/>
</dbReference>
<comment type="caution">
    <text evidence="1">The sequence shown here is derived from an EMBL/GenBank/DDBJ whole genome shotgun (WGS) entry which is preliminary data.</text>
</comment>
<protein>
    <submittedName>
        <fullName evidence="1">Uncharacterized protein</fullName>
    </submittedName>
</protein>
<sequence length="85" mass="9717">MSFVALEPASEVERREEETRVKMGFQTLIPLVVFDLATLFTIVEKPEEFDISTSSTPEEATTDPIDEEKRLIEGSLRRLKDTKQT</sequence>
<gene>
    <name evidence="1" type="ORF">DCAF_LOCUS23182</name>
</gene>
<evidence type="ECO:0000313" key="1">
    <source>
        <dbReference type="EMBL" id="CAK7350451.1"/>
    </source>
</evidence>
<organism evidence="1 2">
    <name type="scientific">Dovyalis caffra</name>
    <dbReference type="NCBI Taxonomy" id="77055"/>
    <lineage>
        <taxon>Eukaryota</taxon>
        <taxon>Viridiplantae</taxon>
        <taxon>Streptophyta</taxon>
        <taxon>Embryophyta</taxon>
        <taxon>Tracheophyta</taxon>
        <taxon>Spermatophyta</taxon>
        <taxon>Magnoliopsida</taxon>
        <taxon>eudicotyledons</taxon>
        <taxon>Gunneridae</taxon>
        <taxon>Pentapetalae</taxon>
        <taxon>rosids</taxon>
        <taxon>fabids</taxon>
        <taxon>Malpighiales</taxon>
        <taxon>Salicaceae</taxon>
        <taxon>Flacourtieae</taxon>
        <taxon>Dovyalis</taxon>
    </lineage>
</organism>